<evidence type="ECO:0000256" key="1">
    <source>
        <dbReference type="SAM" id="MobiDB-lite"/>
    </source>
</evidence>
<sequence length="596" mass="62401">MGERTDDAVDTAAVCALLAAADDETAGLLDGTLEPAARARGHRGVMAMVKAAVVGVLHPGSRWHGDAAVVARAREWLADLEALQAPSGLFSSGDNLASPPDSAFTITDVAAVTRLLRVRGYGDDPELRELHDRLTAVLEAAAGALVVGGVHTPNHRWELGGALARTGALLGDDALLDRARTWLAEGVDVDDDGLYSERSPNYAAFVSNHSLTTLADVLDRPDLHEVVHRSLHTQLDLTDDRGNVETVQSRRQDQNGPYPLGPFAGQLRRAAVRHACARCGRGARRAAEAPELDAVDLLVQQLTEPDLAGPLPGTGAVLAADAAPDRLAPPAAAGDGPGLGGTAPDAPARRHLRDARLLVDQRRGGARLTVYGGSDVPAIGRVASGLACNPTFLRARLGGTGVESVRLSRDFFGLGPFRASTMDVDGDRVVLHEEVSAAYYQPLAGPALDPAGRYALEHEGRFAAAMSFSRRARDVVTLTTSVTVDLRDDGADLTVTTDAPATGHALELALAPGGELTGAEDRGDGRYELVDGLARYVQGGQALVVGPGLGSGPDRPALYRPGEVYTFLGGTDALGGTRLYLTWRSPGTVAVSLRLE</sequence>
<dbReference type="Gene3D" id="1.50.10.100">
    <property type="entry name" value="Chondroitin AC/alginate lyase"/>
    <property type="match status" value="1"/>
</dbReference>
<protein>
    <recommendedName>
        <fullName evidence="4">Heparinase II/III-like protein</fullName>
    </recommendedName>
</protein>
<evidence type="ECO:0000313" key="2">
    <source>
        <dbReference type="EMBL" id="RPF29111.1"/>
    </source>
</evidence>
<name>A0A3N5ABT1_9MICO</name>
<evidence type="ECO:0008006" key="4">
    <source>
        <dbReference type="Google" id="ProtNLM"/>
    </source>
</evidence>
<accession>A0A3N5ABT1</accession>
<dbReference type="RefSeq" id="WP_123919826.1">
    <property type="nucleotide sequence ID" value="NZ_RKRA01000001.1"/>
</dbReference>
<reference evidence="2 3" key="1">
    <citation type="submission" date="2018-11" db="EMBL/GenBank/DDBJ databases">
        <title>Sequencing the genomes of 1000 actinobacteria strains.</title>
        <authorList>
            <person name="Klenk H.-P."/>
        </authorList>
    </citation>
    <scope>NUCLEOTIDE SEQUENCE [LARGE SCALE GENOMIC DNA]</scope>
    <source>
        <strain evidence="2 3">DSM 14418</strain>
    </source>
</reference>
<dbReference type="Proteomes" id="UP000280726">
    <property type="component" value="Unassembled WGS sequence"/>
</dbReference>
<dbReference type="AlphaFoldDB" id="A0A3N5ABT1"/>
<dbReference type="InterPro" id="IPR008929">
    <property type="entry name" value="Chondroitin_lyas"/>
</dbReference>
<evidence type="ECO:0000313" key="3">
    <source>
        <dbReference type="Proteomes" id="UP000280726"/>
    </source>
</evidence>
<dbReference type="EMBL" id="RKRA01000001">
    <property type="protein sequence ID" value="RPF29111.1"/>
    <property type="molecule type" value="Genomic_DNA"/>
</dbReference>
<gene>
    <name evidence="2" type="ORF">EDD32_3671</name>
</gene>
<feature type="region of interest" description="Disordered" evidence="1">
    <location>
        <begin position="327"/>
        <end position="347"/>
    </location>
</feature>
<organism evidence="2 3">
    <name type="scientific">Georgenia muralis</name>
    <dbReference type="NCBI Taxonomy" id="154117"/>
    <lineage>
        <taxon>Bacteria</taxon>
        <taxon>Bacillati</taxon>
        <taxon>Actinomycetota</taxon>
        <taxon>Actinomycetes</taxon>
        <taxon>Micrococcales</taxon>
        <taxon>Bogoriellaceae</taxon>
        <taxon>Georgenia</taxon>
    </lineage>
</organism>
<dbReference type="OrthoDB" id="1290722at2"/>
<proteinExistence type="predicted"/>
<comment type="caution">
    <text evidence="2">The sequence shown here is derived from an EMBL/GenBank/DDBJ whole genome shotgun (WGS) entry which is preliminary data.</text>
</comment>
<keyword evidence="3" id="KW-1185">Reference proteome</keyword>